<accession>A0A7V3RE14</accession>
<keyword evidence="5 10" id="KW-0547">Nucleotide-binding</keyword>
<dbReference type="Pfam" id="PF05746">
    <property type="entry name" value="DALR_1"/>
    <property type="match status" value="1"/>
</dbReference>
<evidence type="ECO:0000256" key="5">
    <source>
        <dbReference type="ARBA" id="ARBA00022741"/>
    </source>
</evidence>
<protein>
    <recommendedName>
        <fullName evidence="10">Glycine--tRNA ligase beta subunit</fullName>
        <ecNumber evidence="10">6.1.1.14</ecNumber>
    </recommendedName>
    <alternativeName>
        <fullName evidence="10">Glycyl-tRNA synthetase beta subunit</fullName>
        <shortName evidence="10">GlyRS</shortName>
    </alternativeName>
</protein>
<dbReference type="GO" id="GO:0005524">
    <property type="term" value="F:ATP binding"/>
    <property type="evidence" value="ECO:0007669"/>
    <property type="project" value="UniProtKB-UniRule"/>
</dbReference>
<dbReference type="GO" id="GO:0004820">
    <property type="term" value="F:glycine-tRNA ligase activity"/>
    <property type="evidence" value="ECO:0007669"/>
    <property type="project" value="UniProtKB-UniRule"/>
</dbReference>
<evidence type="ECO:0000256" key="2">
    <source>
        <dbReference type="ARBA" id="ARBA00008226"/>
    </source>
</evidence>
<dbReference type="GO" id="GO:0006426">
    <property type="term" value="P:glycyl-tRNA aminoacylation"/>
    <property type="evidence" value="ECO:0007669"/>
    <property type="project" value="UniProtKB-UniRule"/>
</dbReference>
<evidence type="ECO:0000256" key="1">
    <source>
        <dbReference type="ARBA" id="ARBA00004496"/>
    </source>
</evidence>
<keyword evidence="3 10" id="KW-0963">Cytoplasm</keyword>
<evidence type="ECO:0000313" key="12">
    <source>
        <dbReference type="EMBL" id="HGE74842.1"/>
    </source>
</evidence>
<keyword evidence="8 10" id="KW-0030">Aminoacyl-tRNA synthetase</keyword>
<gene>
    <name evidence="10" type="primary">glyS</name>
    <name evidence="12" type="ORF">ENX73_01795</name>
</gene>
<comment type="similarity">
    <text evidence="2 10">Belongs to the class-II aminoacyl-tRNA synthetase family.</text>
</comment>
<proteinExistence type="inferred from homology"/>
<feature type="domain" description="DALR anticodon binding" evidence="11">
    <location>
        <begin position="568"/>
        <end position="659"/>
    </location>
</feature>
<name>A0A7V3RE14_9BACT</name>
<dbReference type="InterPro" id="IPR008909">
    <property type="entry name" value="DALR_anticod-bd"/>
</dbReference>
<comment type="subcellular location">
    <subcellularLocation>
        <location evidence="1 10">Cytoplasm</location>
    </subcellularLocation>
</comment>
<keyword evidence="6 10" id="KW-0067">ATP-binding</keyword>
<sequence>MADYVVEILLEEMPPADIDTILNDLNSFMNKALDEARIDHGEIKSFSTSRRFGFIIYDLQKKQNDAILEKKGPSEKVAYKDGKPTKALEGFLKANDAKEDEIEVRDSNGGRYIYLKKAQKGRFSKEVMMDLLPNVLSAFQFVKPMRWGNGEHSYTRPVHSILSLMDDEVIPFEFMGRTGADLTESHRYLGKQLHIKNSSDYLRILEENMVVVSSEKRKQMIIEAINNCGYEVIEDDLLVHEIAMITEFPRPVIGQFKDEYLDLPEPVLQTVLRHHQRTFITRKSGKVSKTFLAFQDGPDSRKANVKKGYEKVINARLSDAEFYQKEDMKVSLEHFNTKLEEMTFQRELGTIADKVKRMMHLALTLSKELDFGSNEIALVKRAVTLSKSDLGTNMVYEFPELQGVVGSFYAKDEDPRVANAIRDQYIPDGLDGDVPSDTIGAIVGFADRIDTVVANFAIGEIPTGSHDPYALRKKVFALLKILNAFEWDVDLEEEISIVESLLGKKISKEDLSDFVKGRLDILLKDKFAISQDVSKAVLELWNRPLRARLSAQAIEAHRNESDFEDFIVAYTRVHNISKNHGSLDYHVELFDENEKALFKSYFEIRPKVEEALEHLNYGEAFDHLKTMKPLIDDYFNKVFVMSPREDLRLNRLGFLKSVDLLFLNFGDLSSLVKTNQKEG</sequence>
<keyword evidence="7 10" id="KW-0648">Protein biosynthesis</keyword>
<comment type="subunit">
    <text evidence="10">Tetramer of two alpha and two beta subunits.</text>
</comment>
<keyword evidence="4 10" id="KW-0436">Ligase</keyword>
<dbReference type="SUPFAM" id="SSF109604">
    <property type="entry name" value="HD-domain/PDEase-like"/>
    <property type="match status" value="1"/>
</dbReference>
<evidence type="ECO:0000259" key="11">
    <source>
        <dbReference type="Pfam" id="PF05746"/>
    </source>
</evidence>
<dbReference type="EMBL" id="DTPE01000076">
    <property type="protein sequence ID" value="HGE74842.1"/>
    <property type="molecule type" value="Genomic_DNA"/>
</dbReference>
<dbReference type="PRINTS" id="PR01045">
    <property type="entry name" value="TRNASYNTHGB"/>
</dbReference>
<evidence type="ECO:0000256" key="9">
    <source>
        <dbReference type="ARBA" id="ARBA00047937"/>
    </source>
</evidence>
<reference evidence="12" key="1">
    <citation type="journal article" date="2020" name="mSystems">
        <title>Genome- and Community-Level Interaction Insights into Carbon Utilization and Element Cycling Functions of Hydrothermarchaeota in Hydrothermal Sediment.</title>
        <authorList>
            <person name="Zhou Z."/>
            <person name="Liu Y."/>
            <person name="Xu W."/>
            <person name="Pan J."/>
            <person name="Luo Z.H."/>
            <person name="Li M."/>
        </authorList>
    </citation>
    <scope>NUCLEOTIDE SEQUENCE [LARGE SCALE GENOMIC DNA]</scope>
    <source>
        <strain evidence="12">SpSt-966</strain>
    </source>
</reference>
<dbReference type="HAMAP" id="MF_00255">
    <property type="entry name" value="Gly_tRNA_synth_beta"/>
    <property type="match status" value="1"/>
</dbReference>
<dbReference type="Pfam" id="PF02092">
    <property type="entry name" value="tRNA_synt_2f"/>
    <property type="match status" value="1"/>
</dbReference>
<dbReference type="PANTHER" id="PTHR30075:SF2">
    <property type="entry name" value="GLYCINE--TRNA LIGASE, CHLOROPLASTIC_MITOCHONDRIAL 2"/>
    <property type="match status" value="1"/>
</dbReference>
<dbReference type="InterPro" id="IPR015944">
    <property type="entry name" value="Gly-tRNA-synth_bsu"/>
</dbReference>
<evidence type="ECO:0000256" key="8">
    <source>
        <dbReference type="ARBA" id="ARBA00023146"/>
    </source>
</evidence>
<dbReference type="AlphaFoldDB" id="A0A7V3RE14"/>
<dbReference type="PROSITE" id="PS50861">
    <property type="entry name" value="AA_TRNA_LIGASE_II_GLYAB"/>
    <property type="match status" value="1"/>
</dbReference>
<comment type="caution">
    <text evidence="12">The sequence shown here is derived from an EMBL/GenBank/DDBJ whole genome shotgun (WGS) entry which is preliminary data.</text>
</comment>
<dbReference type="PANTHER" id="PTHR30075">
    <property type="entry name" value="GLYCYL-TRNA SYNTHETASE"/>
    <property type="match status" value="1"/>
</dbReference>
<dbReference type="NCBIfam" id="TIGR00211">
    <property type="entry name" value="glyS"/>
    <property type="match status" value="1"/>
</dbReference>
<comment type="catalytic activity">
    <reaction evidence="9 10">
        <text>tRNA(Gly) + glycine + ATP = glycyl-tRNA(Gly) + AMP + diphosphate</text>
        <dbReference type="Rhea" id="RHEA:16013"/>
        <dbReference type="Rhea" id="RHEA-COMP:9664"/>
        <dbReference type="Rhea" id="RHEA-COMP:9683"/>
        <dbReference type="ChEBI" id="CHEBI:30616"/>
        <dbReference type="ChEBI" id="CHEBI:33019"/>
        <dbReference type="ChEBI" id="CHEBI:57305"/>
        <dbReference type="ChEBI" id="CHEBI:78442"/>
        <dbReference type="ChEBI" id="CHEBI:78522"/>
        <dbReference type="ChEBI" id="CHEBI:456215"/>
        <dbReference type="EC" id="6.1.1.14"/>
    </reaction>
</comment>
<dbReference type="EC" id="6.1.1.14" evidence="10"/>
<dbReference type="InterPro" id="IPR006194">
    <property type="entry name" value="Gly-tRNA-synth_heterodimer"/>
</dbReference>
<dbReference type="GO" id="GO:0006420">
    <property type="term" value="P:arginyl-tRNA aminoacylation"/>
    <property type="evidence" value="ECO:0007669"/>
    <property type="project" value="InterPro"/>
</dbReference>
<organism evidence="12">
    <name type="scientific">Mesoaciditoga lauensis</name>
    <dbReference type="NCBI Taxonomy" id="1495039"/>
    <lineage>
        <taxon>Bacteria</taxon>
        <taxon>Thermotogati</taxon>
        <taxon>Thermotogota</taxon>
        <taxon>Thermotogae</taxon>
        <taxon>Mesoaciditogales</taxon>
        <taxon>Mesoaciditogaceae</taxon>
        <taxon>Mesoaciditoga</taxon>
    </lineage>
</organism>
<evidence type="ECO:0000256" key="10">
    <source>
        <dbReference type="HAMAP-Rule" id="MF_00255"/>
    </source>
</evidence>
<evidence type="ECO:0000256" key="4">
    <source>
        <dbReference type="ARBA" id="ARBA00022598"/>
    </source>
</evidence>
<evidence type="ECO:0000256" key="6">
    <source>
        <dbReference type="ARBA" id="ARBA00022840"/>
    </source>
</evidence>
<evidence type="ECO:0000256" key="3">
    <source>
        <dbReference type="ARBA" id="ARBA00022490"/>
    </source>
</evidence>
<evidence type="ECO:0000256" key="7">
    <source>
        <dbReference type="ARBA" id="ARBA00022917"/>
    </source>
</evidence>
<dbReference type="GO" id="GO:0004814">
    <property type="term" value="F:arginine-tRNA ligase activity"/>
    <property type="evidence" value="ECO:0007669"/>
    <property type="project" value="InterPro"/>
</dbReference>
<dbReference type="GO" id="GO:0005829">
    <property type="term" value="C:cytosol"/>
    <property type="evidence" value="ECO:0007669"/>
    <property type="project" value="TreeGrafter"/>
</dbReference>